<dbReference type="InterPro" id="IPR015925">
    <property type="entry name" value="Ryanodine_IP3_receptor"/>
</dbReference>
<evidence type="ECO:0000256" key="6">
    <source>
        <dbReference type="SAM" id="Phobius"/>
    </source>
</evidence>
<evidence type="ECO:0000313" key="10">
    <source>
        <dbReference type="EMBL" id="KRX00602.1"/>
    </source>
</evidence>
<feature type="transmembrane region" description="Helical" evidence="6">
    <location>
        <begin position="2931"/>
        <end position="2947"/>
    </location>
</feature>
<comment type="caution">
    <text evidence="10">The sequence shown here is derived from an EMBL/GenBank/DDBJ whole genome shotgun (WGS) entry which is preliminary data.</text>
</comment>
<dbReference type="Pfam" id="PF08454">
    <property type="entry name" value="RIH_assoc"/>
    <property type="match status" value="1"/>
</dbReference>
<dbReference type="Pfam" id="PF00520">
    <property type="entry name" value="Ion_trans"/>
    <property type="match status" value="1"/>
</dbReference>
<reference evidence="10 11" key="1">
    <citation type="journal article" date="2015" name="Sci. Rep.">
        <title>Genome of the facultative scuticociliatosis pathogen Pseudocohnilembus persalinus provides insight into its virulence through horizontal gene transfer.</title>
        <authorList>
            <person name="Xiong J."/>
            <person name="Wang G."/>
            <person name="Cheng J."/>
            <person name="Tian M."/>
            <person name="Pan X."/>
            <person name="Warren A."/>
            <person name="Jiang C."/>
            <person name="Yuan D."/>
            <person name="Miao W."/>
        </authorList>
    </citation>
    <scope>NUCLEOTIDE SEQUENCE [LARGE SCALE GENOMIC DNA]</scope>
    <source>
        <strain evidence="10">36N120E</strain>
    </source>
</reference>
<dbReference type="InterPro" id="IPR005821">
    <property type="entry name" value="Ion_trans_dom"/>
</dbReference>
<proteinExistence type="predicted"/>
<evidence type="ECO:0000259" key="9">
    <source>
        <dbReference type="Pfam" id="PF08709"/>
    </source>
</evidence>
<dbReference type="GO" id="GO:0016020">
    <property type="term" value="C:membrane"/>
    <property type="evidence" value="ECO:0007669"/>
    <property type="project" value="UniProtKB-SubCell"/>
</dbReference>
<feature type="transmembrane region" description="Helical" evidence="6">
    <location>
        <begin position="3037"/>
        <end position="3056"/>
    </location>
</feature>
<keyword evidence="2 6" id="KW-0812">Transmembrane</keyword>
<feature type="transmembrane region" description="Helical" evidence="6">
    <location>
        <begin position="2602"/>
        <end position="2622"/>
    </location>
</feature>
<keyword evidence="4 6" id="KW-0472">Membrane</keyword>
<dbReference type="InterPro" id="IPR036300">
    <property type="entry name" value="MIR_dom_sf"/>
</dbReference>
<feature type="transmembrane region" description="Helical" evidence="6">
    <location>
        <begin position="2959"/>
        <end position="2984"/>
    </location>
</feature>
<keyword evidence="3 6" id="KW-1133">Transmembrane helix</keyword>
<dbReference type="InParanoid" id="A0A0V0QEF2"/>
<name>A0A0V0QEF2_PSEPJ</name>
<feature type="coiled-coil region" evidence="5">
    <location>
        <begin position="1430"/>
        <end position="1460"/>
    </location>
</feature>
<sequence length="3260" mass="386803">MFSYSLENAGDGIASNKLELIPQEEEQAQQQKGFIQGIIEKIQDQNEIDEQMKQEQQSISGIYAKKNFRKCLFQIINNKKYVYQKKYSDFQHAYDPSKPEDVQNFENLQEKAEQEKNENERQLNRISGSSVIYGEEIQLKHLYSNSTLTLNPKALAKANCCREITLNDQDLEWSNFKIISANDTHKNGEPIQYSDYIGLVSANDSHQFLNVDEQGSKFHMGLEVNSFDVPDSFKLCNFLDHKEYRKRQQHEFKGQILDSGDIITLKNTVTQSYLGVKLTKYFEQNIQQRPIYFEQSNKEKFLLNQPYYDALTSFEDVKNSNIFYLDKKIKVDDEISVGVLWEIQKAEAFDTTQPNFEHPFRLKNVATGLYMTIENEKLILSRNGQSDSSLFFLVAKKSIMETSEGISYLNRVQLQSFINNQQVLCLNEEEIQVQKQLIGQSHINEAISVYKEQIDKHENGRTFFLINSANSQLGHLADQISSMYPYLQKFYQILQEWGIVKQTNYFHYSSKQAFEDQKVLSNGVQELHQSLENLSKFLNDKDESILLYRQQVILENGILSLLISILQLIHFHIYGNKETITTRLQSQWNKIYSSQQIPQKSAQRIALLKLKPSIAKLYEIITLSIKGNSQSSSFLLSNNSQDQVANNQNINFIDFFIEQYKYHKQLVQALLKEAVCYTNSNQKDSQTDHVKKWVEKLEFVTEENIEEQSFIIELLSLTLTDALEKPLEIAQNQCKKHIFSVSNQQKLFQQDHQQNKVVKSLFENCLVKFRTQNKQVNKRNQNGEMVSQTEQVPVVIFNCDESKLDIYQDWTQKNMEITNLYQHQKIRERFYRFATEDSPYLGSRTFELAFVNGYVEKEINPISGQGILYQYEQYILNCLQLYYYMGKNRNLKVIQQLKETVGLDEQFIRLVLQQSGSTHLRLFKHFSNLYESLILDLEPFQRISENQNKCYTAEQIQKFKHTEESYKLFREITFSQKKKDEIIKYLQKKEKLQDSIQSKQVNRQLFLDNDKQPNQSIFSKENLHSLLDKFKKNSMNDLELVEHYAHAMHALEQNEESSEFQSIFSKQLINEFNLPPPSKNKNKKDDDDNFNQPKLQYPEKFNIEKLISDSQKQNVQIDIDLAVSFQLDAFLSMLKLIQTRIDLGYNNLKQNLQIYHNTANIFLGLIYYKYGKDVDQLKQTSFHKFKKNWIFYFIKKSCEYLYEKEQFSLLITKVFVTAVEIIDILQVLKQHIQVVIFIKNYLKNQSADAYSDMNSMQSSYQSFYKKNQKNMKSMLQVEEYNNSDSSDSDDQNNTDRENFNNFKKQLQIWRQNLDIFDEDLVLEVKSKAFNKKINMVTLMYKTLEVCEEKVQLKEQIQKNLIHTFDYMKTSYQLLQEIEVIEDSYELHLYKLVNGSEKLDTQKTDPKSIKDWQHMCQKAIYYINEVHNKFLQQQEEELNGINNQNKNQEKLLQQQQQLALNQQSNNKVLQKVFGQKLPAISKFKTVIKTFTNLKQIKESTKRMFLQCKSCLQTLISYFDMKDMATIEPPPLRTKEVYQTQLQNIIRTSGIYKYILELLTQDVYFDDTFLEFYRIILHFLTLFIKNNETNIRLVLPYFSHILDLSMVPCKNSCSYIVEQKIQQKSPPHPLKVQNLCVELLAPLKQTEEVIPYIKMIFQKIWDNQPFNAIIQWMRVLKSLTFKENNCNIKQNQEKILNSMLKSKIIIDMIQPIRPEQITELRKKFDKKYEIQDYKHNPQCKKDLISRENEFWKIKLHVAALTLLTSAFKNYQQGIQEVQRLIMFQSLKNILCNQFSPFMIKRVYLRALFEAYINKVTDKDDPKLSTNTVMAEDIQNILSGEIITQLDTKNIYNYLEGLVRIPQHDIEKQADEQWAIRKQIIKVKIEYFQNNKEFTTLCQHDQLELKNETYKYKQYVGILKDPLEFWKYVMYQDGVMHFLSDTYDERIHDIESENQKDNILADEYSIIKTNMMKLRQLFDYLERDFRVQKQKLYLDDYRELMNSIEDIIPKRKIIKFGKNFRIGIDENKKVNVETYDTVAEDMIGQGFREIDDKNKQENKIKKYLRLFFMRNRMPPKKFKAMLVEEQQKGIQRIAKGFYNVINKDSQYLNAEEIKVWVHKDCGINQLYNQQNFNKNDESYYDFTDQNIEIIDNLIQAYFKKAKGPKEIINDENKENELKKRQLKIRQMQPPVTDLTQISLFFKKITFQMLKLDSYILQHQHYESIKKQGNQYEDQKKEYLKHIIKQGCSTLYKQKDLQTPIEDQRVIADSQILKVIQDYINNFEIYSNGDRQDRALYNFTEFILKPFNIQYECLTLLNEMLYLGNENAQKKILLCLKENIDIQMQFFGYLRSYFLKNKQKEMYEIKKRRLKYKNRENEIENSEFEILSLKILELIRLLCENVNTEFQQFFRQQTDKNKAGANHNIILEVTNLLTYFMEETILEIYQKQQLIIQCFETLIDLATGDIHNQKTICNNKRLFNFLNEKIIMARYNFKELELEKTNKFKSTVDPVHEKKLSLFVSAIKFLHIITNSNEDHESVQNILDQLDTYQLLINLKQIYEERIYPKGNRSKQQKIILEIKCNHIGEEWSSCNRRYCQRGDITQEDISLVEIGFTIFIFFSYLYDMFPQSDKLKHFRNLMEDNKQEFLEAQEDEDEEILAIQNHNQQIQKQDEKQNKIIQKNFEDKNQHHNKQQKFYFCCCCRKPERKKETPQQLIEKLSNNFKGRARKNKRLQEIKIRDQKLNGEFAGIDFEYLNSIEDIQNFTIRQDQLELQPEYQNKIQRQESFSSKNSDVQLLQQSQQQIEIQDSKLVNLLKQQAQQIDQDKKYRAQLQNLSNHRSRKFFRFFKHFRGVTEVVYNDKVKKVYFKKPFVSHFLSGFIKKNLIEEANRESDQERIEYLRSNYQSYYQQMNWKQEISKYRPLPQLVNNWRELKHFCFYLVLLENITFLVTFDDIEEGDSSLQWVQNFNLVVCILQLIISSIVLIFCAIERKPISIQKGQLDDNVIRLLAIKSQAGFDDPLKMKSPDLQNIIKSITQNLSSIIKFGLLGIIMMTIYGIILYKNFGPGAKYGFGDEQDTSQGDCNSDLTTFCDDLIMTVTTCFNFGLTAGGGIADGLRVADYQTEGSNTHFWLRYLYDFTWFILIQMLFIQIIFGIIVDTFSELRDKRGTLIKDIQEKCFICGLNRAYIDEYSETGWYQHIYMEHNVYHMLFFMIYISQKNSTDCDALEKMVKKQLNAPNGSPLDFVPIRRSTKIKKGQMIKEDDE</sequence>
<keyword evidence="11" id="KW-1185">Reference proteome</keyword>
<protein>
    <submittedName>
        <fullName evidence="10">MIR motif</fullName>
    </submittedName>
</protein>
<evidence type="ECO:0000256" key="1">
    <source>
        <dbReference type="ARBA" id="ARBA00004141"/>
    </source>
</evidence>
<evidence type="ECO:0000313" key="11">
    <source>
        <dbReference type="Proteomes" id="UP000054937"/>
    </source>
</evidence>
<dbReference type="GO" id="GO:0005216">
    <property type="term" value="F:monoatomic ion channel activity"/>
    <property type="evidence" value="ECO:0007669"/>
    <property type="project" value="InterPro"/>
</dbReference>
<feature type="domain" description="Ion transport" evidence="7">
    <location>
        <begin position="3019"/>
        <end position="3162"/>
    </location>
</feature>
<feature type="coiled-coil region" evidence="5">
    <location>
        <begin position="98"/>
        <end position="129"/>
    </location>
</feature>
<dbReference type="InterPro" id="IPR014821">
    <property type="entry name" value="Ins145_P3_rcpt"/>
</dbReference>
<dbReference type="SUPFAM" id="SSF82109">
    <property type="entry name" value="MIR domain"/>
    <property type="match status" value="2"/>
</dbReference>
<comment type="subcellular location">
    <subcellularLocation>
        <location evidence="1">Membrane</location>
        <topology evidence="1">Multi-pass membrane protein</topology>
    </subcellularLocation>
</comment>
<dbReference type="Gene3D" id="2.80.10.50">
    <property type="match status" value="2"/>
</dbReference>
<gene>
    <name evidence="10" type="ORF">PPERSA_12821</name>
</gene>
<dbReference type="EMBL" id="LDAU01000184">
    <property type="protein sequence ID" value="KRX00602.1"/>
    <property type="molecule type" value="Genomic_DNA"/>
</dbReference>
<evidence type="ECO:0000256" key="3">
    <source>
        <dbReference type="ARBA" id="ARBA00022989"/>
    </source>
</evidence>
<organism evidence="10 11">
    <name type="scientific">Pseudocohnilembus persalinus</name>
    <name type="common">Ciliate</name>
    <dbReference type="NCBI Taxonomy" id="266149"/>
    <lineage>
        <taxon>Eukaryota</taxon>
        <taxon>Sar</taxon>
        <taxon>Alveolata</taxon>
        <taxon>Ciliophora</taxon>
        <taxon>Intramacronucleata</taxon>
        <taxon>Oligohymenophorea</taxon>
        <taxon>Scuticociliatia</taxon>
        <taxon>Philasterida</taxon>
        <taxon>Pseudocohnilembidae</taxon>
        <taxon>Pseudocohnilembus</taxon>
    </lineage>
</organism>
<evidence type="ECO:0000259" key="8">
    <source>
        <dbReference type="Pfam" id="PF08454"/>
    </source>
</evidence>
<evidence type="ECO:0000256" key="4">
    <source>
        <dbReference type="ARBA" id="ARBA00023136"/>
    </source>
</evidence>
<dbReference type="Proteomes" id="UP000054937">
    <property type="component" value="Unassembled WGS sequence"/>
</dbReference>
<dbReference type="PANTHER" id="PTHR45816:SF4">
    <property type="entry name" value="RYR_IP3R HOMOLOGY ASSOCIATED DOMAIN-CONTAINING PROTEIN"/>
    <property type="match status" value="1"/>
</dbReference>
<feature type="domain" description="RyR/IP3R Homology associated" evidence="8">
    <location>
        <begin position="2381"/>
        <end position="2478"/>
    </location>
</feature>
<feature type="domain" description="Inositol 1,4,5-trisphosphate/ryanodine receptor" evidence="9">
    <location>
        <begin position="65"/>
        <end position="241"/>
    </location>
</feature>
<evidence type="ECO:0000256" key="5">
    <source>
        <dbReference type="SAM" id="Coils"/>
    </source>
</evidence>
<dbReference type="InterPro" id="IPR035910">
    <property type="entry name" value="RyR/IP3R_RIH_dom_sf"/>
</dbReference>
<feature type="transmembrane region" description="Helical" evidence="6">
    <location>
        <begin position="3133"/>
        <end position="3152"/>
    </location>
</feature>
<dbReference type="OrthoDB" id="313236at2759"/>
<dbReference type="Pfam" id="PF08709">
    <property type="entry name" value="Ins145_P3_rec"/>
    <property type="match status" value="1"/>
</dbReference>
<keyword evidence="5" id="KW-0175">Coiled coil</keyword>
<dbReference type="InterPro" id="IPR013662">
    <property type="entry name" value="RIH_assoc-dom"/>
</dbReference>
<evidence type="ECO:0000259" key="7">
    <source>
        <dbReference type="Pfam" id="PF00520"/>
    </source>
</evidence>
<dbReference type="Gene3D" id="1.10.287.70">
    <property type="match status" value="1"/>
</dbReference>
<dbReference type="PANTHER" id="PTHR45816">
    <property type="entry name" value="MIR DOMAIN-CONTAINING PROTEIN"/>
    <property type="match status" value="1"/>
</dbReference>
<dbReference type="SUPFAM" id="SSF100909">
    <property type="entry name" value="IP3 receptor type 1 binding core, domain 2"/>
    <property type="match status" value="1"/>
</dbReference>
<accession>A0A0V0QEF2</accession>
<dbReference type="OMA" id="CENVNME"/>
<evidence type="ECO:0000256" key="2">
    <source>
        <dbReference type="ARBA" id="ARBA00022692"/>
    </source>
</evidence>
<dbReference type="GO" id="GO:0006816">
    <property type="term" value="P:calcium ion transport"/>
    <property type="evidence" value="ECO:0007669"/>
    <property type="project" value="InterPro"/>
</dbReference>